<dbReference type="RefSeq" id="XP_017996095.1">
    <property type="nucleotide sequence ID" value="XM_018149459.1"/>
</dbReference>
<sequence>MAPTIPQSKMIQYCFAFICAFLQMGECLRDTPFGELLRFLGLKAYLFFPEEAENFQAPSFSTVIEATPSKEIENDVEDPERAVPKSPVVDAPPEEIIKRLSSKNISAATIVTWYSPEDPENPRNWSDLKKAWVIIVLTVYTFVVYCTASIITPTVDYVMHEFDVSIDVASLGLSLYVVGYGVGPMFFSPISEIPAIGRNPPYLYSFILFFIISIVLAVVKSFPALLVLRFLQGVFGSPVLASGAATIEDIYDIYSAPYGYIWWIAAMYCGPAFGPLFPAWAVADDWRWALWITVIMAGIVMVMLPLVPETSPTKIILHRARRLRKVTKDESYMAPSELKPLNFGANLQIALNKPLEITVKDPAIAFACIYGAIVYATYYSFFECFPIVYLKIYHFDLGQLGLVFCGSITGGCAVGLVIYYTYLRHYFIPRARHIQSTSPTLQPVPQEAWLRPGLLGVFGPPIGLFLFAFTAKESTHWIVPTMGIGIFAATSFAVFQSLICYIPLTYPKYVASLFAANDLTRSAAAAVMVVVGRWMYEDLGIEKGVCVVAGLSGLGTVGMWVLWWFGARMRARSKFTG</sequence>
<feature type="transmembrane region" description="Helical" evidence="5">
    <location>
        <begin position="202"/>
        <end position="219"/>
    </location>
</feature>
<feature type="transmembrane region" description="Helical" evidence="5">
    <location>
        <begin position="547"/>
        <end position="565"/>
    </location>
</feature>
<keyword evidence="3 5" id="KW-1133">Transmembrane helix</keyword>
<dbReference type="PROSITE" id="PS50850">
    <property type="entry name" value="MFS"/>
    <property type="match status" value="1"/>
</dbReference>
<dbReference type="EMBL" id="LFJN01000033">
    <property type="protein sequence ID" value="KPI36132.1"/>
    <property type="molecule type" value="Genomic_DNA"/>
</dbReference>
<feature type="transmembrane region" description="Helical" evidence="5">
    <location>
        <begin position="363"/>
        <end position="381"/>
    </location>
</feature>
<protein>
    <submittedName>
        <fullName evidence="7">Transporter mfs1</fullName>
    </submittedName>
</protein>
<name>A0A0N1HMS1_9EURO</name>
<dbReference type="PANTHER" id="PTHR23502">
    <property type="entry name" value="MAJOR FACILITATOR SUPERFAMILY"/>
    <property type="match status" value="1"/>
</dbReference>
<dbReference type="Pfam" id="PF07690">
    <property type="entry name" value="MFS_1"/>
    <property type="match status" value="1"/>
</dbReference>
<dbReference type="InterPro" id="IPR020846">
    <property type="entry name" value="MFS_dom"/>
</dbReference>
<reference evidence="7 8" key="1">
    <citation type="submission" date="2015-06" db="EMBL/GenBank/DDBJ databases">
        <title>Draft genome of the ant-associated black yeast Phialophora attae CBS 131958.</title>
        <authorList>
            <person name="Moreno L.F."/>
            <person name="Stielow B.J."/>
            <person name="de Hoog S."/>
            <person name="Vicente V.A."/>
            <person name="Weiss V.A."/>
            <person name="de Vries M."/>
            <person name="Cruz L.M."/>
            <person name="Souza E.M."/>
        </authorList>
    </citation>
    <scope>NUCLEOTIDE SEQUENCE [LARGE SCALE GENOMIC DNA]</scope>
    <source>
        <strain evidence="7 8">CBS 131958</strain>
    </source>
</reference>
<proteinExistence type="predicted"/>
<dbReference type="GO" id="GO:0015244">
    <property type="term" value="F:fluconazole transmembrane transporter activity"/>
    <property type="evidence" value="ECO:0007669"/>
    <property type="project" value="TreeGrafter"/>
</dbReference>
<feature type="transmembrane region" description="Helical" evidence="5">
    <location>
        <begin position="477"/>
        <end position="502"/>
    </location>
</feature>
<feature type="transmembrane region" description="Helical" evidence="5">
    <location>
        <begin position="171"/>
        <end position="190"/>
    </location>
</feature>
<evidence type="ECO:0000259" key="6">
    <source>
        <dbReference type="PROSITE" id="PS50850"/>
    </source>
</evidence>
<feature type="transmembrane region" description="Helical" evidence="5">
    <location>
        <begin position="453"/>
        <end position="471"/>
    </location>
</feature>
<dbReference type="GeneID" id="28741339"/>
<dbReference type="Gene3D" id="1.20.1250.20">
    <property type="entry name" value="MFS general substrate transporter like domains"/>
    <property type="match status" value="1"/>
</dbReference>
<evidence type="ECO:0000256" key="2">
    <source>
        <dbReference type="ARBA" id="ARBA00022692"/>
    </source>
</evidence>
<comment type="subcellular location">
    <subcellularLocation>
        <location evidence="1">Membrane</location>
        <topology evidence="1">Multi-pass membrane protein</topology>
    </subcellularLocation>
</comment>
<evidence type="ECO:0000256" key="3">
    <source>
        <dbReference type="ARBA" id="ARBA00022989"/>
    </source>
</evidence>
<feature type="transmembrane region" description="Helical" evidence="5">
    <location>
        <begin position="288"/>
        <end position="307"/>
    </location>
</feature>
<dbReference type="GO" id="GO:1990961">
    <property type="term" value="P:xenobiotic detoxification by transmembrane export across the plasma membrane"/>
    <property type="evidence" value="ECO:0007669"/>
    <property type="project" value="TreeGrafter"/>
</dbReference>
<evidence type="ECO:0000256" key="1">
    <source>
        <dbReference type="ARBA" id="ARBA00004141"/>
    </source>
</evidence>
<evidence type="ECO:0000313" key="8">
    <source>
        <dbReference type="Proteomes" id="UP000038010"/>
    </source>
</evidence>
<comment type="caution">
    <text evidence="7">The sequence shown here is derived from an EMBL/GenBank/DDBJ whole genome shotgun (WGS) entry which is preliminary data.</text>
</comment>
<feature type="transmembrane region" description="Helical" evidence="5">
    <location>
        <begin position="259"/>
        <end position="282"/>
    </location>
</feature>
<dbReference type="AlphaFoldDB" id="A0A0N1HMS1"/>
<dbReference type="GO" id="GO:0005886">
    <property type="term" value="C:plasma membrane"/>
    <property type="evidence" value="ECO:0007669"/>
    <property type="project" value="TreeGrafter"/>
</dbReference>
<evidence type="ECO:0000313" key="7">
    <source>
        <dbReference type="EMBL" id="KPI36132.1"/>
    </source>
</evidence>
<dbReference type="Proteomes" id="UP000038010">
    <property type="component" value="Unassembled WGS sequence"/>
</dbReference>
<feature type="transmembrane region" description="Helical" evidence="5">
    <location>
        <begin position="401"/>
        <end position="422"/>
    </location>
</feature>
<accession>A0A0N1HMS1</accession>
<dbReference type="OrthoDB" id="3357846at2759"/>
<dbReference type="VEuPathDB" id="FungiDB:AB675_8966"/>
<dbReference type="InterPro" id="IPR011701">
    <property type="entry name" value="MFS"/>
</dbReference>
<dbReference type="STRING" id="1664694.A0A0N1HMS1"/>
<dbReference type="PANTHER" id="PTHR23502:SF23">
    <property type="entry name" value="FLUCONAZOLE RESISTANCE PROTEIN 1"/>
    <property type="match status" value="1"/>
</dbReference>
<dbReference type="SUPFAM" id="SSF103473">
    <property type="entry name" value="MFS general substrate transporter"/>
    <property type="match status" value="1"/>
</dbReference>
<evidence type="ECO:0000256" key="5">
    <source>
        <dbReference type="SAM" id="Phobius"/>
    </source>
</evidence>
<feature type="domain" description="Major facilitator superfamily (MFS) profile" evidence="6">
    <location>
        <begin position="133"/>
        <end position="577"/>
    </location>
</feature>
<organism evidence="7 8">
    <name type="scientific">Cyphellophora attinorum</name>
    <dbReference type="NCBI Taxonomy" id="1664694"/>
    <lineage>
        <taxon>Eukaryota</taxon>
        <taxon>Fungi</taxon>
        <taxon>Dikarya</taxon>
        <taxon>Ascomycota</taxon>
        <taxon>Pezizomycotina</taxon>
        <taxon>Eurotiomycetes</taxon>
        <taxon>Chaetothyriomycetidae</taxon>
        <taxon>Chaetothyriales</taxon>
        <taxon>Cyphellophoraceae</taxon>
        <taxon>Cyphellophora</taxon>
    </lineage>
</organism>
<keyword evidence="4 5" id="KW-0472">Membrane</keyword>
<evidence type="ECO:0000256" key="4">
    <source>
        <dbReference type="ARBA" id="ARBA00023136"/>
    </source>
</evidence>
<dbReference type="InterPro" id="IPR036259">
    <property type="entry name" value="MFS_trans_sf"/>
</dbReference>
<keyword evidence="8" id="KW-1185">Reference proteome</keyword>
<feature type="transmembrane region" description="Helical" evidence="5">
    <location>
        <begin position="131"/>
        <end position="151"/>
    </location>
</feature>
<keyword evidence="2 5" id="KW-0812">Transmembrane</keyword>
<gene>
    <name evidence="7" type="ORF">AB675_8966</name>
</gene>